<organism evidence="1 2">
    <name type="scientific">Hypoxylon rubiginosum</name>
    <dbReference type="NCBI Taxonomy" id="110542"/>
    <lineage>
        <taxon>Eukaryota</taxon>
        <taxon>Fungi</taxon>
        <taxon>Dikarya</taxon>
        <taxon>Ascomycota</taxon>
        <taxon>Pezizomycotina</taxon>
        <taxon>Sordariomycetes</taxon>
        <taxon>Xylariomycetidae</taxon>
        <taxon>Xylariales</taxon>
        <taxon>Hypoxylaceae</taxon>
        <taxon>Hypoxylon</taxon>
    </lineage>
</organism>
<name>A0ACB9YHH4_9PEZI</name>
<reference evidence="1 2" key="1">
    <citation type="journal article" date="2022" name="New Phytol.">
        <title>Ecological generalism drives hyperdiversity of secondary metabolite gene clusters in xylarialean endophytes.</title>
        <authorList>
            <person name="Franco M.E.E."/>
            <person name="Wisecaver J.H."/>
            <person name="Arnold A.E."/>
            <person name="Ju Y.M."/>
            <person name="Slot J.C."/>
            <person name="Ahrendt S."/>
            <person name="Moore L.P."/>
            <person name="Eastman K.E."/>
            <person name="Scott K."/>
            <person name="Konkel Z."/>
            <person name="Mondo S.J."/>
            <person name="Kuo A."/>
            <person name="Hayes R.D."/>
            <person name="Haridas S."/>
            <person name="Andreopoulos B."/>
            <person name="Riley R."/>
            <person name="LaButti K."/>
            <person name="Pangilinan J."/>
            <person name="Lipzen A."/>
            <person name="Amirebrahimi M."/>
            <person name="Yan J."/>
            <person name="Adam C."/>
            <person name="Keymanesh K."/>
            <person name="Ng V."/>
            <person name="Louie K."/>
            <person name="Northen T."/>
            <person name="Drula E."/>
            <person name="Henrissat B."/>
            <person name="Hsieh H.M."/>
            <person name="Youens-Clark K."/>
            <person name="Lutzoni F."/>
            <person name="Miadlikowska J."/>
            <person name="Eastwood D.C."/>
            <person name="Hamelin R.C."/>
            <person name="Grigoriev I.V."/>
            <person name="U'Ren J.M."/>
        </authorList>
    </citation>
    <scope>NUCLEOTIDE SEQUENCE [LARGE SCALE GENOMIC DNA]</scope>
    <source>
        <strain evidence="1 2">CBS 119005</strain>
    </source>
</reference>
<accession>A0ACB9YHH4</accession>
<proteinExistence type="predicted"/>
<sequence>MHSITAILATATLAHGHMIMQSPKPFGGPDLDNSPLTSSNYPCKLKGDPATFYKDDLGNTMAIGETQTLSFKGSAVHGGGSCQIAITEDLQPGVSTSWKVIQSIESGCPSKSGSGPDTYDFTIPDDFPPGKFIMAWTWVSKLAGQGEFYMNCAPITVTGAKKRSSNMTETATDGSFPELFVANLAEINDCKTEPSSDVEYPFPGPNVKKYGTSPKLAPPTGQNCFPKGITSSGSSGNGKSGPAANPGSAAVPSSSAAAASKSVPATFITSVVSGGTGGTGASASASSPTTPSSTVDVDPIGTPSETEASSSAAQSSAAAPSSTSSAAPATSSGPAGGNSSAGALTGACTEEGTFNCIGGTTYQQCASGSWSTVMQLAPTVKCAEGLSMNLWGRDESPLRRLRRRAH</sequence>
<evidence type="ECO:0000313" key="1">
    <source>
        <dbReference type="EMBL" id="KAI4858877.1"/>
    </source>
</evidence>
<protein>
    <submittedName>
        <fullName evidence="1">Uncharacterized protein</fullName>
    </submittedName>
</protein>
<comment type="caution">
    <text evidence="1">The sequence shown here is derived from an EMBL/GenBank/DDBJ whole genome shotgun (WGS) entry which is preliminary data.</text>
</comment>
<evidence type="ECO:0000313" key="2">
    <source>
        <dbReference type="Proteomes" id="UP001497700"/>
    </source>
</evidence>
<keyword evidence="2" id="KW-1185">Reference proteome</keyword>
<dbReference type="Proteomes" id="UP001497700">
    <property type="component" value="Unassembled WGS sequence"/>
</dbReference>
<gene>
    <name evidence="1" type="ORF">F4820DRAFT_462930</name>
</gene>
<dbReference type="EMBL" id="MU393678">
    <property type="protein sequence ID" value="KAI4858877.1"/>
    <property type="molecule type" value="Genomic_DNA"/>
</dbReference>